<evidence type="ECO:0000313" key="10">
    <source>
        <dbReference type="Proteomes" id="UP001497623"/>
    </source>
</evidence>
<reference evidence="9 10" key="1">
    <citation type="submission" date="2024-05" db="EMBL/GenBank/DDBJ databases">
        <authorList>
            <person name="Wallberg A."/>
        </authorList>
    </citation>
    <scope>NUCLEOTIDE SEQUENCE [LARGE SCALE GENOMIC DNA]</scope>
</reference>
<dbReference type="Gene3D" id="3.30.160.60">
    <property type="entry name" value="Classic Zinc Finger"/>
    <property type="match status" value="2"/>
</dbReference>
<comment type="caution">
    <text evidence="9">The sequence shown here is derived from an EMBL/GenBank/DDBJ whole genome shotgun (WGS) entry which is preliminary data.</text>
</comment>
<evidence type="ECO:0000256" key="1">
    <source>
        <dbReference type="ARBA" id="ARBA00004123"/>
    </source>
</evidence>
<evidence type="ECO:0000256" key="5">
    <source>
        <dbReference type="ARBA" id="ARBA00022833"/>
    </source>
</evidence>
<dbReference type="PANTHER" id="PTHR23226">
    <property type="entry name" value="ZINC FINGER AND SCAN DOMAIN-CONTAINING"/>
    <property type="match status" value="1"/>
</dbReference>
<evidence type="ECO:0000256" key="3">
    <source>
        <dbReference type="ARBA" id="ARBA00022737"/>
    </source>
</evidence>
<keyword evidence="3" id="KW-0677">Repeat</keyword>
<dbReference type="GO" id="GO:0008270">
    <property type="term" value="F:zinc ion binding"/>
    <property type="evidence" value="ECO:0007669"/>
    <property type="project" value="UniProtKB-KW"/>
</dbReference>
<name>A0AAV2QL38_MEGNR</name>
<dbReference type="EMBL" id="CAXKWB010007204">
    <property type="protein sequence ID" value="CAL4086056.1"/>
    <property type="molecule type" value="Genomic_DNA"/>
</dbReference>
<dbReference type="GO" id="GO:0005634">
    <property type="term" value="C:nucleus"/>
    <property type="evidence" value="ECO:0007669"/>
    <property type="project" value="UniProtKB-SubCell"/>
</dbReference>
<dbReference type="AlphaFoldDB" id="A0AAV2QL38"/>
<evidence type="ECO:0000256" key="2">
    <source>
        <dbReference type="ARBA" id="ARBA00022723"/>
    </source>
</evidence>
<dbReference type="SUPFAM" id="SSF57667">
    <property type="entry name" value="beta-beta-alpha zinc fingers"/>
    <property type="match status" value="1"/>
</dbReference>
<dbReference type="PROSITE" id="PS50157">
    <property type="entry name" value="ZINC_FINGER_C2H2_2"/>
    <property type="match status" value="2"/>
</dbReference>
<keyword evidence="10" id="KW-1185">Reference proteome</keyword>
<dbReference type="GO" id="GO:0000978">
    <property type="term" value="F:RNA polymerase II cis-regulatory region sequence-specific DNA binding"/>
    <property type="evidence" value="ECO:0007669"/>
    <property type="project" value="TreeGrafter"/>
</dbReference>
<evidence type="ECO:0000259" key="8">
    <source>
        <dbReference type="PROSITE" id="PS50157"/>
    </source>
</evidence>
<evidence type="ECO:0000313" key="9">
    <source>
        <dbReference type="EMBL" id="CAL4086056.1"/>
    </source>
</evidence>
<sequence>MNKDIDMKVKEEIEVHEEPLWSEDVEVSIKEESEYNIRDQETQDEEKPYQCISNHHTTHTGEKVYQGNQCEKDFPTNSNFIQHQRTHAVENLYHCNQCDKGFVSNSTFIKHRK</sequence>
<protein>
    <recommendedName>
        <fullName evidence="8">C2H2-type domain-containing protein</fullName>
    </recommendedName>
</protein>
<dbReference type="PANTHER" id="PTHR23226:SF416">
    <property type="entry name" value="FI01424P"/>
    <property type="match status" value="1"/>
</dbReference>
<keyword evidence="6" id="KW-0539">Nucleus</keyword>
<feature type="domain" description="C2H2-type" evidence="8">
    <location>
        <begin position="65"/>
        <end position="92"/>
    </location>
</feature>
<evidence type="ECO:0000256" key="7">
    <source>
        <dbReference type="PROSITE-ProRule" id="PRU00042"/>
    </source>
</evidence>
<organism evidence="9 10">
    <name type="scientific">Meganyctiphanes norvegica</name>
    <name type="common">Northern krill</name>
    <name type="synonym">Thysanopoda norvegica</name>
    <dbReference type="NCBI Taxonomy" id="48144"/>
    <lineage>
        <taxon>Eukaryota</taxon>
        <taxon>Metazoa</taxon>
        <taxon>Ecdysozoa</taxon>
        <taxon>Arthropoda</taxon>
        <taxon>Crustacea</taxon>
        <taxon>Multicrustacea</taxon>
        <taxon>Malacostraca</taxon>
        <taxon>Eumalacostraca</taxon>
        <taxon>Eucarida</taxon>
        <taxon>Euphausiacea</taxon>
        <taxon>Euphausiidae</taxon>
        <taxon>Meganyctiphanes</taxon>
    </lineage>
</organism>
<dbReference type="FunFam" id="3.30.160.60:FF:000688">
    <property type="entry name" value="zinc finger protein 197 isoform X1"/>
    <property type="match status" value="1"/>
</dbReference>
<dbReference type="InterPro" id="IPR036236">
    <property type="entry name" value="Znf_C2H2_sf"/>
</dbReference>
<keyword evidence="4 7" id="KW-0863">Zinc-finger</keyword>
<gene>
    <name evidence="9" type="ORF">MNOR_LOCUS12900</name>
</gene>
<evidence type="ECO:0000256" key="4">
    <source>
        <dbReference type="ARBA" id="ARBA00022771"/>
    </source>
</evidence>
<dbReference type="InterPro" id="IPR013087">
    <property type="entry name" value="Znf_C2H2_type"/>
</dbReference>
<evidence type="ECO:0000256" key="6">
    <source>
        <dbReference type="ARBA" id="ARBA00023242"/>
    </source>
</evidence>
<feature type="non-terminal residue" evidence="9">
    <location>
        <position position="113"/>
    </location>
</feature>
<feature type="domain" description="C2H2-type" evidence="8">
    <location>
        <begin position="93"/>
        <end position="113"/>
    </location>
</feature>
<keyword evidence="2" id="KW-0479">Metal-binding</keyword>
<dbReference type="GO" id="GO:0000981">
    <property type="term" value="F:DNA-binding transcription factor activity, RNA polymerase II-specific"/>
    <property type="evidence" value="ECO:0007669"/>
    <property type="project" value="TreeGrafter"/>
</dbReference>
<keyword evidence="5" id="KW-0862">Zinc</keyword>
<proteinExistence type="predicted"/>
<comment type="subcellular location">
    <subcellularLocation>
        <location evidence="1">Nucleus</location>
    </subcellularLocation>
</comment>
<accession>A0AAV2QL38</accession>
<dbReference type="Pfam" id="PF00096">
    <property type="entry name" value="zf-C2H2"/>
    <property type="match status" value="2"/>
</dbReference>
<dbReference type="Proteomes" id="UP001497623">
    <property type="component" value="Unassembled WGS sequence"/>
</dbReference>